<protein>
    <submittedName>
        <fullName evidence="5">Glycosyltransferase SypQ</fullName>
    </submittedName>
</protein>
<keyword evidence="2" id="KW-0328">Glycosyltransferase</keyword>
<dbReference type="AlphaFoldDB" id="A0A2A5T2T2"/>
<feature type="transmembrane region" description="Helical" evidence="4">
    <location>
        <begin position="338"/>
        <end position="360"/>
    </location>
</feature>
<accession>A0A2A5T2T2</accession>
<feature type="transmembrane region" description="Helical" evidence="4">
    <location>
        <begin position="314"/>
        <end position="332"/>
    </location>
</feature>
<proteinExistence type="inferred from homology"/>
<reference evidence="6" key="1">
    <citation type="submission" date="2017-04" db="EMBL/GenBank/DDBJ databases">
        <title>Genome evolution of the luminous symbionts of deep sea anglerfish.</title>
        <authorList>
            <person name="Hendry T.A."/>
        </authorList>
    </citation>
    <scope>NUCLEOTIDE SEQUENCE [LARGE SCALE GENOMIC DNA]</scope>
</reference>
<dbReference type="CDD" id="cd06439">
    <property type="entry name" value="CESA_like_1"/>
    <property type="match status" value="1"/>
</dbReference>
<evidence type="ECO:0000256" key="3">
    <source>
        <dbReference type="ARBA" id="ARBA00022679"/>
    </source>
</evidence>
<dbReference type="Proteomes" id="UP000219020">
    <property type="component" value="Unassembled WGS sequence"/>
</dbReference>
<evidence type="ECO:0000256" key="1">
    <source>
        <dbReference type="ARBA" id="ARBA00006739"/>
    </source>
</evidence>
<evidence type="ECO:0000256" key="4">
    <source>
        <dbReference type="SAM" id="Phobius"/>
    </source>
</evidence>
<dbReference type="GO" id="GO:0016757">
    <property type="term" value="F:glycosyltransferase activity"/>
    <property type="evidence" value="ECO:0007669"/>
    <property type="project" value="UniProtKB-KW"/>
</dbReference>
<feature type="transmembrane region" description="Helical" evidence="4">
    <location>
        <begin position="372"/>
        <end position="391"/>
    </location>
</feature>
<keyword evidence="4" id="KW-1133">Transmembrane helix</keyword>
<dbReference type="Pfam" id="PF13641">
    <property type="entry name" value="Glyco_tranf_2_3"/>
    <property type="match status" value="1"/>
</dbReference>
<keyword evidence="4" id="KW-0472">Membrane</keyword>
<evidence type="ECO:0000313" key="6">
    <source>
        <dbReference type="Proteomes" id="UP000219020"/>
    </source>
</evidence>
<organism evidence="5 6">
    <name type="scientific">Candidatus Enterovibrio escicola</name>
    <dbReference type="NCBI Taxonomy" id="1927127"/>
    <lineage>
        <taxon>Bacteria</taxon>
        <taxon>Pseudomonadati</taxon>
        <taxon>Pseudomonadota</taxon>
        <taxon>Gammaproteobacteria</taxon>
        <taxon>Vibrionales</taxon>
        <taxon>Vibrionaceae</taxon>
        <taxon>Enterovibrio</taxon>
    </lineage>
</organism>
<dbReference type="EMBL" id="NBYY01000020">
    <property type="protein sequence ID" value="PCS22454.1"/>
    <property type="molecule type" value="Genomic_DNA"/>
</dbReference>
<evidence type="ECO:0000256" key="2">
    <source>
        <dbReference type="ARBA" id="ARBA00022676"/>
    </source>
</evidence>
<name>A0A2A5T2T2_9GAMM</name>
<sequence>MRLRKYHNMDNTWIIWVTAVSTYLVIYHHLGYPLLLRVLVRYFPPKLIPSPTRSYNNTESDNQLSSMVVLMPAYNEAKWIADKIRNLSSLDYPSNKLCVILACDGCTDNTAYIASETLREVTCQHLKMTIIEYEENEGKVAVINKIMPSIGDDIVVMSDVSALISVDALLIAATYFIDPLVGVVNGRYQLLYPSKGEKKYWEYQSTLQYQEAQLGSTLGAHGALYLFRRSLFSPLEEDTINDDFVLPTKIVARGYRSSVDKAICAIELEPTNANQNFKRRLRIGAGNYQQLLRLMNLLHPQHGGIAFTFISGKALRVVMPFLMLTALLAWLWLAQYHILFAVGAALQSVTYIVVTFFVVCNITPKNSLLATLCYLVSSHTANMLGALRYIVGLEKGRWQRVCLPTYNSIEKKR</sequence>
<keyword evidence="3 5" id="KW-0808">Transferase</keyword>
<dbReference type="PANTHER" id="PTHR43630">
    <property type="entry name" value="POLY-BETA-1,6-N-ACETYL-D-GLUCOSAMINE SYNTHASE"/>
    <property type="match status" value="1"/>
</dbReference>
<dbReference type="PANTHER" id="PTHR43630:SF1">
    <property type="entry name" value="POLY-BETA-1,6-N-ACETYL-D-GLUCOSAMINE SYNTHASE"/>
    <property type="match status" value="1"/>
</dbReference>
<evidence type="ECO:0000313" key="5">
    <source>
        <dbReference type="EMBL" id="PCS22454.1"/>
    </source>
</evidence>
<dbReference type="InterPro" id="IPR029044">
    <property type="entry name" value="Nucleotide-diphossugar_trans"/>
</dbReference>
<dbReference type="SUPFAM" id="SSF53448">
    <property type="entry name" value="Nucleotide-diphospho-sugar transferases"/>
    <property type="match status" value="1"/>
</dbReference>
<gene>
    <name evidence="5" type="ORF">BTN49_1980</name>
</gene>
<keyword evidence="6" id="KW-1185">Reference proteome</keyword>
<dbReference type="Gene3D" id="3.90.550.10">
    <property type="entry name" value="Spore Coat Polysaccharide Biosynthesis Protein SpsA, Chain A"/>
    <property type="match status" value="1"/>
</dbReference>
<comment type="similarity">
    <text evidence="1">Belongs to the glycosyltransferase 2 family.</text>
</comment>
<feature type="transmembrane region" description="Helical" evidence="4">
    <location>
        <begin position="12"/>
        <end position="30"/>
    </location>
</feature>
<keyword evidence="4" id="KW-0812">Transmembrane</keyword>
<comment type="caution">
    <text evidence="5">The sequence shown here is derived from an EMBL/GenBank/DDBJ whole genome shotgun (WGS) entry which is preliminary data.</text>
</comment>